<gene>
    <name evidence="7" type="ORF">GCM10010517_69630</name>
</gene>
<dbReference type="SUPFAM" id="SSF53822">
    <property type="entry name" value="Periplasmic binding protein-like I"/>
    <property type="match status" value="1"/>
</dbReference>
<evidence type="ECO:0000313" key="8">
    <source>
        <dbReference type="Proteomes" id="UP001500831"/>
    </source>
</evidence>
<feature type="compositionally biased region" description="Low complexity" evidence="4">
    <location>
        <begin position="33"/>
        <end position="42"/>
    </location>
</feature>
<comment type="subcellular location">
    <subcellularLocation>
        <location evidence="1">Cell envelope</location>
    </subcellularLocation>
</comment>
<dbReference type="Proteomes" id="UP001500831">
    <property type="component" value="Unassembled WGS sequence"/>
</dbReference>
<feature type="signal peptide" evidence="5">
    <location>
        <begin position="1"/>
        <end position="24"/>
    </location>
</feature>
<dbReference type="PROSITE" id="PS51257">
    <property type="entry name" value="PROKAR_LIPOPROTEIN"/>
    <property type="match status" value="1"/>
</dbReference>
<protein>
    <submittedName>
        <fullName evidence="7">Sugar ABC transporter substrate-binding protein</fullName>
    </submittedName>
</protein>
<comment type="caution">
    <text evidence="7">The sequence shown here is derived from an EMBL/GenBank/DDBJ whole genome shotgun (WGS) entry which is preliminary data.</text>
</comment>
<dbReference type="CDD" id="cd01536">
    <property type="entry name" value="PBP1_ABC_sugar_binding-like"/>
    <property type="match status" value="1"/>
</dbReference>
<proteinExistence type="inferred from homology"/>
<dbReference type="PANTHER" id="PTHR46847">
    <property type="entry name" value="D-ALLOSE-BINDING PERIPLASMIC PROTEIN-RELATED"/>
    <property type="match status" value="1"/>
</dbReference>
<dbReference type="InterPro" id="IPR025997">
    <property type="entry name" value="SBP_2_dom"/>
</dbReference>
<evidence type="ECO:0000256" key="5">
    <source>
        <dbReference type="SAM" id="SignalP"/>
    </source>
</evidence>
<keyword evidence="3 5" id="KW-0732">Signal</keyword>
<accession>A0ABP6IP64</accession>
<evidence type="ECO:0000313" key="7">
    <source>
        <dbReference type="EMBL" id="GAA2903642.1"/>
    </source>
</evidence>
<comment type="similarity">
    <text evidence="2">Belongs to the bacterial solute-binding protein 2 family.</text>
</comment>
<organism evidence="7 8">
    <name type="scientific">Streptosporangium fragile</name>
    <dbReference type="NCBI Taxonomy" id="46186"/>
    <lineage>
        <taxon>Bacteria</taxon>
        <taxon>Bacillati</taxon>
        <taxon>Actinomycetota</taxon>
        <taxon>Actinomycetes</taxon>
        <taxon>Streptosporangiales</taxon>
        <taxon>Streptosporangiaceae</taxon>
        <taxon>Streptosporangium</taxon>
    </lineage>
</organism>
<dbReference type="RefSeq" id="WP_344980448.1">
    <property type="nucleotide sequence ID" value="NZ_BAAAVI010000077.1"/>
</dbReference>
<reference evidence="8" key="1">
    <citation type="journal article" date="2019" name="Int. J. Syst. Evol. Microbiol.">
        <title>The Global Catalogue of Microorganisms (GCM) 10K type strain sequencing project: providing services to taxonomists for standard genome sequencing and annotation.</title>
        <authorList>
            <consortium name="The Broad Institute Genomics Platform"/>
            <consortium name="The Broad Institute Genome Sequencing Center for Infectious Disease"/>
            <person name="Wu L."/>
            <person name="Ma J."/>
        </authorList>
    </citation>
    <scope>NUCLEOTIDE SEQUENCE [LARGE SCALE GENOMIC DNA]</scope>
    <source>
        <strain evidence="8">JCM 6242</strain>
    </source>
</reference>
<dbReference type="PANTHER" id="PTHR46847:SF1">
    <property type="entry name" value="D-ALLOSE-BINDING PERIPLASMIC PROTEIN-RELATED"/>
    <property type="match status" value="1"/>
</dbReference>
<dbReference type="Gene3D" id="3.40.50.2300">
    <property type="match status" value="2"/>
</dbReference>
<dbReference type="InterPro" id="IPR028082">
    <property type="entry name" value="Peripla_BP_I"/>
</dbReference>
<feature type="chain" id="PRO_5046492423" evidence="5">
    <location>
        <begin position="25"/>
        <end position="365"/>
    </location>
</feature>
<feature type="domain" description="Periplasmic binding protein" evidence="6">
    <location>
        <begin position="79"/>
        <end position="339"/>
    </location>
</feature>
<feature type="region of interest" description="Disordered" evidence="4">
    <location>
        <begin position="33"/>
        <end position="61"/>
    </location>
</feature>
<evidence type="ECO:0000256" key="3">
    <source>
        <dbReference type="ARBA" id="ARBA00022729"/>
    </source>
</evidence>
<evidence type="ECO:0000259" key="6">
    <source>
        <dbReference type="Pfam" id="PF13407"/>
    </source>
</evidence>
<evidence type="ECO:0000256" key="1">
    <source>
        <dbReference type="ARBA" id="ARBA00004196"/>
    </source>
</evidence>
<evidence type="ECO:0000256" key="2">
    <source>
        <dbReference type="ARBA" id="ARBA00007639"/>
    </source>
</evidence>
<sequence>MKGSWERAGRAAAAAVLVLAGALACGGGASTATESSAAPATGGSAGTGGVPATAEPPKPPAGVVEFEQAEPGSGKGLTIGFTQLSLASGFPQDVQKGVEAQAKIAGAELITCDSKLDAAKALDCAKLFKTRGAKGLITFQADTNAAPRICAAGPSVPVLAVDIEQKPCQTAFMGAANTYAGQLAGYEVGKYFKEKFNCEYDAFISLEALQVGAVNEQRMGGVREGFASVCGEVRNLRKLDTGGAGGDVAQKLMTDTLTALPGQKRIIVVGINEDGILGALAAARAQNRTNDLYLGVQNLNPANCVIYQHPNWIGSVAYFPERYGEILVPYLIKAIKGEKVPEQLLVPHAVVNKDNVKQHYPQYAC</sequence>
<dbReference type="Pfam" id="PF13407">
    <property type="entry name" value="Peripla_BP_4"/>
    <property type="match status" value="1"/>
</dbReference>
<evidence type="ECO:0000256" key="4">
    <source>
        <dbReference type="SAM" id="MobiDB-lite"/>
    </source>
</evidence>
<name>A0ABP6IP64_9ACTN</name>
<dbReference type="EMBL" id="BAAAVI010000077">
    <property type="protein sequence ID" value="GAA2903642.1"/>
    <property type="molecule type" value="Genomic_DNA"/>
</dbReference>
<keyword evidence="8" id="KW-1185">Reference proteome</keyword>